<evidence type="ECO:0000256" key="1">
    <source>
        <dbReference type="ARBA" id="ARBA00004141"/>
    </source>
</evidence>
<dbReference type="EMBL" id="MTYJ01000196">
    <property type="protein sequence ID" value="OWA50573.1"/>
    <property type="molecule type" value="Genomic_DNA"/>
</dbReference>
<feature type="transmembrane region" description="Helical" evidence="9">
    <location>
        <begin position="692"/>
        <end position="715"/>
    </location>
</feature>
<feature type="transmembrane region" description="Helical" evidence="9">
    <location>
        <begin position="387"/>
        <end position="412"/>
    </location>
</feature>
<dbReference type="SUPFAM" id="SSF103473">
    <property type="entry name" value="MFS general substrate transporter"/>
    <property type="match status" value="1"/>
</dbReference>
<evidence type="ECO:0000313" key="10">
    <source>
        <dbReference type="EMBL" id="OWA50573.1"/>
    </source>
</evidence>
<protein>
    <submittedName>
        <fullName evidence="10">Solute carrier family 15 member 2</fullName>
    </submittedName>
</protein>
<feature type="transmembrane region" description="Helical" evidence="9">
    <location>
        <begin position="309"/>
        <end position="326"/>
    </location>
</feature>
<dbReference type="Pfam" id="PF00854">
    <property type="entry name" value="PTR2"/>
    <property type="match status" value="2"/>
</dbReference>
<keyword evidence="7" id="KW-0813">Transport</keyword>
<organism evidence="10 11">
    <name type="scientific">Hypsibius exemplaris</name>
    <name type="common">Freshwater tardigrade</name>
    <dbReference type="NCBI Taxonomy" id="2072580"/>
    <lineage>
        <taxon>Eukaryota</taxon>
        <taxon>Metazoa</taxon>
        <taxon>Ecdysozoa</taxon>
        <taxon>Tardigrada</taxon>
        <taxon>Eutardigrada</taxon>
        <taxon>Parachela</taxon>
        <taxon>Hypsibioidea</taxon>
        <taxon>Hypsibiidae</taxon>
        <taxon>Hypsibius</taxon>
    </lineage>
</organism>
<feature type="compositionally biased region" description="Acidic residues" evidence="8">
    <location>
        <begin position="779"/>
        <end position="788"/>
    </location>
</feature>
<keyword evidence="3 7" id="KW-0812">Transmembrane</keyword>
<feature type="transmembrane region" description="Helical" evidence="9">
    <location>
        <begin position="156"/>
        <end position="178"/>
    </location>
</feature>
<dbReference type="PROSITE" id="PS01023">
    <property type="entry name" value="PTR2_2"/>
    <property type="match status" value="1"/>
</dbReference>
<evidence type="ECO:0000313" key="11">
    <source>
        <dbReference type="Proteomes" id="UP000192578"/>
    </source>
</evidence>
<feature type="region of interest" description="Disordered" evidence="8">
    <location>
        <begin position="753"/>
        <end position="788"/>
    </location>
</feature>
<keyword evidence="11" id="KW-1185">Reference proteome</keyword>
<name>A0A9X6NDD4_HYPEX</name>
<comment type="similarity">
    <text evidence="2 7">Belongs to the major facilitator superfamily. Proton-dependent oligopeptide transporter (POT/PTR) (TC 2.A.17) family.</text>
</comment>
<sequence>MESPSELEKASPAKAKYPWFIIFILGNEFCERFTYYGMKTVLTLYFSKVLLFSEDSTTFYYHFFSMLCYFFPIFGAWIADGAIGKFKTIFSLSVVYIIGLVVLTLSAIPDLHFHAIAGTLSGLLLIAIGTGGIKPCVAAYGADQFKPGQEAQRETFFSYFYFCINAGSLISTFVTPLLRSDVHCFGAKTCYSLAFGVPAALMAVALVLFLLGKPFYQDTPPTGSLISRVFFCIFHAIANNIRGRNVSKPRDEYKKSDSYEVSEKRTSTESWLKSLRNFFRKSPKENTRHWLDSASDKYDLALINDIKQLLRVLVMFLPIPMFWALFDQQGSRWTLQANKMDGRLTDSYYWQPDQVQIFNPVLILIFIPFFEWIFYPLLHKFKIPFRLLSRMVAGMILAGVAFIIAGFVQIALDKTLPVEIRPGTSELRIFNANPCSISLSGQFLSSNESELLLGPYEMKLLTDLPTTKQTVASFNARNINCRAFLTPARIAVNLTDSRTSSLYLTEHNGVLHYRQFEESKEKPEDGNAKVRFIIPLGLNTSTGNGNITMVNPNIAAGKDGHELNVAVNGSSGLAGFGILPDVKADVDQGRFILYLSNERAEFGKNVVGAQQLDLPNGGVYTVIIKSDLSPNVTANASQAWQRYDIVEPNTLSIFWQFPQYFVITLGEVFLSVSGLTFAYSEAPESMKSVLQAAWLLTSAFGSIIVMVFSGAHLIRSQAVEFFVFAGLIGAFAIIFAIMASRYRYKELDPVHLEMTPQDPKPGPQRHVSQDSRSGLITEAETDESQFRQ</sequence>
<evidence type="ECO:0000256" key="8">
    <source>
        <dbReference type="SAM" id="MobiDB-lite"/>
    </source>
</evidence>
<evidence type="ECO:0000256" key="7">
    <source>
        <dbReference type="RuleBase" id="RU003755"/>
    </source>
</evidence>
<accession>A0A9X6NDD4</accession>
<keyword evidence="5 9" id="KW-1133">Transmembrane helix</keyword>
<keyword evidence="4" id="KW-0653">Protein transport</keyword>
<feature type="transmembrane region" description="Helical" evidence="9">
    <location>
        <begin position="89"/>
        <end position="108"/>
    </location>
</feature>
<dbReference type="GO" id="GO:0016020">
    <property type="term" value="C:membrane"/>
    <property type="evidence" value="ECO:0007669"/>
    <property type="project" value="UniProtKB-SubCell"/>
</dbReference>
<feature type="transmembrane region" description="Helical" evidence="9">
    <location>
        <begin position="721"/>
        <end position="739"/>
    </location>
</feature>
<keyword evidence="4" id="KW-0571">Peptide transport</keyword>
<dbReference type="InterPro" id="IPR018456">
    <property type="entry name" value="PTR2_symporter_CS"/>
</dbReference>
<keyword evidence="6 9" id="KW-0472">Membrane</keyword>
<comment type="caution">
    <text evidence="10">The sequence shown here is derived from an EMBL/GenBank/DDBJ whole genome shotgun (WGS) entry which is preliminary data.</text>
</comment>
<evidence type="ECO:0000256" key="2">
    <source>
        <dbReference type="ARBA" id="ARBA00005982"/>
    </source>
</evidence>
<feature type="transmembrane region" description="Helical" evidence="9">
    <location>
        <begin position="59"/>
        <end position="77"/>
    </location>
</feature>
<comment type="subcellular location">
    <subcellularLocation>
        <location evidence="1 7">Membrane</location>
        <topology evidence="1 7">Multi-pass membrane protein</topology>
    </subcellularLocation>
</comment>
<dbReference type="GO" id="GO:0006857">
    <property type="term" value="P:oligopeptide transport"/>
    <property type="evidence" value="ECO:0007669"/>
    <property type="project" value="InterPro"/>
</dbReference>
<dbReference type="InterPro" id="IPR000109">
    <property type="entry name" value="POT_fam"/>
</dbReference>
<feature type="transmembrane region" description="Helical" evidence="9">
    <location>
        <begin position="357"/>
        <end position="375"/>
    </location>
</feature>
<proteinExistence type="inferred from homology"/>
<dbReference type="PANTHER" id="PTHR11654">
    <property type="entry name" value="OLIGOPEPTIDE TRANSPORTER-RELATED"/>
    <property type="match status" value="1"/>
</dbReference>
<evidence type="ECO:0000256" key="4">
    <source>
        <dbReference type="ARBA" id="ARBA00022856"/>
    </source>
</evidence>
<evidence type="ECO:0000256" key="6">
    <source>
        <dbReference type="ARBA" id="ARBA00023136"/>
    </source>
</evidence>
<feature type="transmembrane region" description="Helical" evidence="9">
    <location>
        <begin position="660"/>
        <end position="680"/>
    </location>
</feature>
<dbReference type="OrthoDB" id="205993at2759"/>
<feature type="transmembrane region" description="Helical" evidence="9">
    <location>
        <begin position="190"/>
        <end position="211"/>
    </location>
</feature>
<dbReference type="Proteomes" id="UP000192578">
    <property type="component" value="Unassembled WGS sequence"/>
</dbReference>
<evidence type="ECO:0000256" key="3">
    <source>
        <dbReference type="ARBA" id="ARBA00022692"/>
    </source>
</evidence>
<dbReference type="InterPro" id="IPR036259">
    <property type="entry name" value="MFS_trans_sf"/>
</dbReference>
<evidence type="ECO:0000256" key="5">
    <source>
        <dbReference type="ARBA" id="ARBA00022989"/>
    </source>
</evidence>
<reference evidence="11" key="1">
    <citation type="submission" date="2017-01" db="EMBL/GenBank/DDBJ databases">
        <title>Comparative genomics of anhydrobiosis in the tardigrade Hypsibius dujardini.</title>
        <authorList>
            <person name="Yoshida Y."/>
            <person name="Koutsovoulos G."/>
            <person name="Laetsch D."/>
            <person name="Stevens L."/>
            <person name="Kumar S."/>
            <person name="Horikawa D."/>
            <person name="Ishino K."/>
            <person name="Komine S."/>
            <person name="Tomita M."/>
            <person name="Blaxter M."/>
            <person name="Arakawa K."/>
        </authorList>
    </citation>
    <scope>NUCLEOTIDE SEQUENCE [LARGE SCALE GENOMIC DNA]</scope>
    <source>
        <strain evidence="11">Z151</strain>
    </source>
</reference>
<gene>
    <name evidence="10" type="ORF">BV898_15084</name>
</gene>
<dbReference type="GO" id="GO:0022857">
    <property type="term" value="F:transmembrane transporter activity"/>
    <property type="evidence" value="ECO:0007669"/>
    <property type="project" value="InterPro"/>
</dbReference>
<dbReference type="Gene3D" id="1.20.1250.20">
    <property type="entry name" value="MFS general substrate transporter like domains"/>
    <property type="match status" value="2"/>
</dbReference>
<dbReference type="AlphaFoldDB" id="A0A9X6NDD4"/>
<evidence type="ECO:0000256" key="9">
    <source>
        <dbReference type="SAM" id="Phobius"/>
    </source>
</evidence>